<protein>
    <recommendedName>
        <fullName evidence="1">DUF6533 domain-containing protein</fullName>
    </recommendedName>
</protein>
<evidence type="ECO:0000313" key="2">
    <source>
        <dbReference type="EMBL" id="KAJ2936988.1"/>
    </source>
</evidence>
<name>A0A9W8JN56_9AGAR</name>
<sequence length="60" mass="7044">MDEEYKRVWKARRTFGTSLFLCNRYLPPAIFFLDLTAQFRWNPTTELYVAAAVAIHSPGY</sequence>
<accession>A0A9W8JN56</accession>
<dbReference type="EMBL" id="JANBPK010000006">
    <property type="protein sequence ID" value="KAJ2936988.1"/>
    <property type="molecule type" value="Genomic_DNA"/>
</dbReference>
<dbReference type="Pfam" id="PF20151">
    <property type="entry name" value="DUF6533"/>
    <property type="match status" value="1"/>
</dbReference>
<feature type="domain" description="DUF6533" evidence="1">
    <location>
        <begin position="1"/>
        <end position="28"/>
    </location>
</feature>
<proteinExistence type="predicted"/>
<organism evidence="2 3">
    <name type="scientific">Candolleomyces eurysporus</name>
    <dbReference type="NCBI Taxonomy" id="2828524"/>
    <lineage>
        <taxon>Eukaryota</taxon>
        <taxon>Fungi</taxon>
        <taxon>Dikarya</taxon>
        <taxon>Basidiomycota</taxon>
        <taxon>Agaricomycotina</taxon>
        <taxon>Agaricomycetes</taxon>
        <taxon>Agaricomycetidae</taxon>
        <taxon>Agaricales</taxon>
        <taxon>Agaricineae</taxon>
        <taxon>Psathyrellaceae</taxon>
        <taxon>Candolleomyces</taxon>
    </lineage>
</organism>
<keyword evidence="3" id="KW-1185">Reference proteome</keyword>
<reference evidence="2" key="1">
    <citation type="submission" date="2022-06" db="EMBL/GenBank/DDBJ databases">
        <title>Genome Sequence of Candolleomyces eurysporus.</title>
        <authorList>
            <person name="Buettner E."/>
        </authorList>
    </citation>
    <scope>NUCLEOTIDE SEQUENCE</scope>
    <source>
        <strain evidence="2">VTCC 930004</strain>
    </source>
</reference>
<gene>
    <name evidence="2" type="ORF">H1R20_g106</name>
</gene>
<evidence type="ECO:0000259" key="1">
    <source>
        <dbReference type="Pfam" id="PF20151"/>
    </source>
</evidence>
<evidence type="ECO:0000313" key="3">
    <source>
        <dbReference type="Proteomes" id="UP001140091"/>
    </source>
</evidence>
<feature type="non-terminal residue" evidence="2">
    <location>
        <position position="1"/>
    </location>
</feature>
<comment type="caution">
    <text evidence="2">The sequence shown here is derived from an EMBL/GenBank/DDBJ whole genome shotgun (WGS) entry which is preliminary data.</text>
</comment>
<dbReference type="AlphaFoldDB" id="A0A9W8JN56"/>
<dbReference type="Proteomes" id="UP001140091">
    <property type="component" value="Unassembled WGS sequence"/>
</dbReference>
<dbReference type="InterPro" id="IPR045340">
    <property type="entry name" value="DUF6533"/>
</dbReference>
<dbReference type="OrthoDB" id="3354157at2759"/>